<evidence type="ECO:0000313" key="2">
    <source>
        <dbReference type="Proteomes" id="UP001056384"/>
    </source>
</evidence>
<proteinExistence type="predicted"/>
<name>A0A9Q9EEF3_9PEZI</name>
<dbReference type="EMBL" id="CP099418">
    <property type="protein sequence ID" value="USW48736.1"/>
    <property type="molecule type" value="Genomic_DNA"/>
</dbReference>
<accession>A0A9Q9EEF3</accession>
<evidence type="ECO:0000313" key="1">
    <source>
        <dbReference type="EMBL" id="USW48736.1"/>
    </source>
</evidence>
<keyword evidence="2" id="KW-1185">Reference proteome</keyword>
<sequence>MSTSSSTSRDWPVTQYTPRHRTWPYTDADFRRQDPSTDSNFYSAPRFVTHIDDMAIASLREYYGTVLPTAKGSRILDFCSSWISHYPRTIEDKVEAGDVTVVGLGMNARELDANDVLKRGGWRVVDLNVKPSIRDALSEAGIATENLLFDASTNVVSTDYLTQPVAVLKSLLEVTKPGGTVHLAISNRCFPTKAIARWLRVSEEERVQMVGDFLWFAGWRAIEIVEVSDGTVQQEGNGGEREGEDGLRGFMRMMGMGSGRRDPLWVVRGVKEGRNWTVKFV</sequence>
<evidence type="ECO:0008006" key="3">
    <source>
        <dbReference type="Google" id="ProtNLM"/>
    </source>
</evidence>
<dbReference type="PANTHER" id="PTHR43036:SF2">
    <property type="entry name" value="OS04G0481300 PROTEIN"/>
    <property type="match status" value="1"/>
</dbReference>
<organism evidence="1 2">
    <name type="scientific">Septoria linicola</name>
    <dbReference type="NCBI Taxonomy" id="215465"/>
    <lineage>
        <taxon>Eukaryota</taxon>
        <taxon>Fungi</taxon>
        <taxon>Dikarya</taxon>
        <taxon>Ascomycota</taxon>
        <taxon>Pezizomycotina</taxon>
        <taxon>Dothideomycetes</taxon>
        <taxon>Dothideomycetidae</taxon>
        <taxon>Mycosphaerellales</taxon>
        <taxon>Mycosphaerellaceae</taxon>
        <taxon>Septoria</taxon>
    </lineage>
</organism>
<protein>
    <recommendedName>
        <fullName evidence="3">Methyltransferase type 11 domain-containing protein</fullName>
    </recommendedName>
</protein>
<dbReference type="PANTHER" id="PTHR43036">
    <property type="entry name" value="OSJNBB0011N17.9 PROTEIN"/>
    <property type="match status" value="1"/>
</dbReference>
<dbReference type="Proteomes" id="UP001056384">
    <property type="component" value="Chromosome 1"/>
</dbReference>
<reference evidence="1" key="1">
    <citation type="submission" date="2022-06" db="EMBL/GenBank/DDBJ databases">
        <title>Complete genome sequences of two strains of the flax pathogen Septoria linicola.</title>
        <authorList>
            <person name="Lapalu N."/>
            <person name="Simon A."/>
            <person name="Demenou B."/>
            <person name="Paumier D."/>
            <person name="Guillot M.-P."/>
            <person name="Gout L."/>
            <person name="Valade R."/>
        </authorList>
    </citation>
    <scope>NUCLEOTIDE SEQUENCE</scope>
    <source>
        <strain evidence="1">SE15195</strain>
    </source>
</reference>
<gene>
    <name evidence="1" type="ORF">Slin15195_G020550</name>
</gene>
<dbReference type="AlphaFoldDB" id="A0A9Q9EEF3"/>